<evidence type="ECO:0000313" key="3">
    <source>
        <dbReference type="Proteomes" id="UP000499080"/>
    </source>
</evidence>
<reference evidence="2 3" key="1">
    <citation type="journal article" date="2019" name="Sci. Rep.">
        <title>Orb-weaving spider Araneus ventricosus genome elucidates the spidroin gene catalogue.</title>
        <authorList>
            <person name="Kono N."/>
            <person name="Nakamura H."/>
            <person name="Ohtoshi R."/>
            <person name="Moran D.A.P."/>
            <person name="Shinohara A."/>
            <person name="Yoshida Y."/>
            <person name="Fujiwara M."/>
            <person name="Mori M."/>
            <person name="Tomita M."/>
            <person name="Arakawa K."/>
        </authorList>
    </citation>
    <scope>NUCLEOTIDE SEQUENCE [LARGE SCALE GENOMIC DNA]</scope>
</reference>
<protein>
    <submittedName>
        <fullName evidence="2">Uncharacterized protein</fullName>
    </submittedName>
</protein>
<dbReference type="AlphaFoldDB" id="A0A4Y2CH12"/>
<dbReference type="Proteomes" id="UP000499080">
    <property type="component" value="Unassembled WGS sequence"/>
</dbReference>
<keyword evidence="3" id="KW-1185">Reference proteome</keyword>
<gene>
    <name evidence="1" type="ORF">AVEN_116457_1</name>
    <name evidence="2" type="ORF">AVEN_84509_1</name>
</gene>
<dbReference type="EMBL" id="BGPR01163248">
    <property type="protein sequence ID" value="GBM03712.1"/>
    <property type="molecule type" value="Genomic_DNA"/>
</dbReference>
<proteinExistence type="predicted"/>
<accession>A0A4Y2CH12</accession>
<dbReference type="EMBL" id="BGPR01163179">
    <property type="protein sequence ID" value="GBM03459.1"/>
    <property type="molecule type" value="Genomic_DNA"/>
</dbReference>
<name>A0A4Y2CH12_ARAVE</name>
<organism evidence="2 3">
    <name type="scientific">Araneus ventricosus</name>
    <name type="common">Orbweaver spider</name>
    <name type="synonym">Epeira ventricosa</name>
    <dbReference type="NCBI Taxonomy" id="182803"/>
    <lineage>
        <taxon>Eukaryota</taxon>
        <taxon>Metazoa</taxon>
        <taxon>Ecdysozoa</taxon>
        <taxon>Arthropoda</taxon>
        <taxon>Chelicerata</taxon>
        <taxon>Arachnida</taxon>
        <taxon>Araneae</taxon>
        <taxon>Araneomorphae</taxon>
        <taxon>Entelegynae</taxon>
        <taxon>Araneoidea</taxon>
        <taxon>Araneidae</taxon>
        <taxon>Araneus</taxon>
    </lineage>
</organism>
<sequence length="116" mass="13345">MLQLHVRWSNDKIFGSVIYLFVHSPKPNSSCFKVFHSWLALDNCRLEFLTSLRTGWSEVNARTSFRWSTPINIGQRHILVAGRVFQNFPWAQYSVATQTDNAEKAEPTIMALSETV</sequence>
<evidence type="ECO:0000313" key="2">
    <source>
        <dbReference type="EMBL" id="GBM03712.1"/>
    </source>
</evidence>
<comment type="caution">
    <text evidence="2">The sequence shown here is derived from an EMBL/GenBank/DDBJ whole genome shotgun (WGS) entry which is preliminary data.</text>
</comment>
<evidence type="ECO:0000313" key="1">
    <source>
        <dbReference type="EMBL" id="GBM03459.1"/>
    </source>
</evidence>